<evidence type="ECO:0000313" key="2">
    <source>
        <dbReference type="Proteomes" id="UP001497644"/>
    </source>
</evidence>
<dbReference type="Proteomes" id="UP001497644">
    <property type="component" value="Chromosome 2"/>
</dbReference>
<evidence type="ECO:0000313" key="1">
    <source>
        <dbReference type="EMBL" id="CAL1680926.1"/>
    </source>
</evidence>
<protein>
    <submittedName>
        <fullName evidence="1">Uncharacterized protein</fullName>
    </submittedName>
</protein>
<accession>A0AAV2NPH0</accession>
<reference evidence="1" key="1">
    <citation type="submission" date="2024-04" db="EMBL/GenBank/DDBJ databases">
        <authorList>
            <consortium name="Molecular Ecology Group"/>
        </authorList>
    </citation>
    <scope>NUCLEOTIDE SEQUENCE</scope>
</reference>
<organism evidence="1 2">
    <name type="scientific">Lasius platythorax</name>
    <dbReference type="NCBI Taxonomy" id="488582"/>
    <lineage>
        <taxon>Eukaryota</taxon>
        <taxon>Metazoa</taxon>
        <taxon>Ecdysozoa</taxon>
        <taxon>Arthropoda</taxon>
        <taxon>Hexapoda</taxon>
        <taxon>Insecta</taxon>
        <taxon>Pterygota</taxon>
        <taxon>Neoptera</taxon>
        <taxon>Endopterygota</taxon>
        <taxon>Hymenoptera</taxon>
        <taxon>Apocrita</taxon>
        <taxon>Aculeata</taxon>
        <taxon>Formicoidea</taxon>
        <taxon>Formicidae</taxon>
        <taxon>Formicinae</taxon>
        <taxon>Lasius</taxon>
        <taxon>Lasius</taxon>
    </lineage>
</organism>
<dbReference type="AlphaFoldDB" id="A0AAV2NPH0"/>
<proteinExistence type="predicted"/>
<gene>
    <name evidence="1" type="ORF">LPLAT_LOCUS6870</name>
</gene>
<name>A0AAV2NPH0_9HYME</name>
<sequence length="256" mass="28091">MAAMVAAPTAETTAITMGRAKKKAINKQPLVVLHRITIPSTSLPTPDNSIRVEEASNAEIRGNLVPPEPPSQDVIDFMETETVSVDGDASDEASIASGPVSFPVKRKREKRGRPLTTHEYVGLAEAKRKFLRLEMEELEVRTVQELMDSGASLKKTRAIMALPSVEELAAGMAEMTPDELRKKIASVMMRVEHVASNSSNLVGPFKNDLRIAARNVNAAALELVKRSAATGKDSWWMRENARLRGRGLPLKKAWKQ</sequence>
<dbReference type="EMBL" id="OZ034825">
    <property type="protein sequence ID" value="CAL1680926.1"/>
    <property type="molecule type" value="Genomic_DNA"/>
</dbReference>
<keyword evidence="2" id="KW-1185">Reference proteome</keyword>